<dbReference type="EMBL" id="JAGGKI010000006">
    <property type="protein sequence ID" value="MBP1893753.1"/>
    <property type="molecule type" value="Genomic_DNA"/>
</dbReference>
<sequence length="120" mass="14125">MNDIQREFLLDRLSRLKMPYVEELLRNGAEPIVILDAFESFILERSEEYQRFLQQNTTQFLSQQILSIMKDRFIQEGIHKDHQFRMVYFMLKVVGEDWDCGCGSTESPAKGAMIRGENTN</sequence>
<comment type="caution">
    <text evidence="1">The sequence shown here is derived from an EMBL/GenBank/DDBJ whole genome shotgun (WGS) entry which is preliminary data.</text>
</comment>
<dbReference type="Proteomes" id="UP000706926">
    <property type="component" value="Unassembled WGS sequence"/>
</dbReference>
<name>A0ABS4FBX8_9BACL</name>
<dbReference type="RefSeq" id="WP_007128143.1">
    <property type="nucleotide sequence ID" value="NZ_CP139098.1"/>
</dbReference>
<organism evidence="1 2">
    <name type="scientific">Paenibacillus lactis</name>
    <dbReference type="NCBI Taxonomy" id="228574"/>
    <lineage>
        <taxon>Bacteria</taxon>
        <taxon>Bacillati</taxon>
        <taxon>Bacillota</taxon>
        <taxon>Bacilli</taxon>
        <taxon>Bacillales</taxon>
        <taxon>Paenibacillaceae</taxon>
        <taxon>Paenibacillus</taxon>
    </lineage>
</organism>
<keyword evidence="2" id="KW-1185">Reference proteome</keyword>
<reference evidence="1 2" key="1">
    <citation type="submission" date="2021-03" db="EMBL/GenBank/DDBJ databases">
        <title>Genomic Encyclopedia of Type Strains, Phase IV (KMG-IV): sequencing the most valuable type-strain genomes for metagenomic binning, comparative biology and taxonomic classification.</title>
        <authorList>
            <person name="Goeker M."/>
        </authorList>
    </citation>
    <scope>NUCLEOTIDE SEQUENCE [LARGE SCALE GENOMIC DNA]</scope>
    <source>
        <strain evidence="1 2">DSM 15596</strain>
    </source>
</reference>
<evidence type="ECO:0000313" key="1">
    <source>
        <dbReference type="EMBL" id="MBP1893753.1"/>
    </source>
</evidence>
<evidence type="ECO:0000313" key="2">
    <source>
        <dbReference type="Proteomes" id="UP000706926"/>
    </source>
</evidence>
<proteinExistence type="predicted"/>
<protein>
    <submittedName>
        <fullName evidence="1">Uncharacterized protein</fullName>
    </submittedName>
</protein>
<accession>A0ABS4FBX8</accession>
<gene>
    <name evidence="1" type="ORF">J2Z18_002856</name>
</gene>
<dbReference type="GeneID" id="95404825"/>